<evidence type="ECO:0000313" key="3">
    <source>
        <dbReference type="Proteomes" id="UP000549971"/>
    </source>
</evidence>
<dbReference type="EMBL" id="JACHMY010000001">
    <property type="protein sequence ID" value="MBB5837466.1"/>
    <property type="molecule type" value="Genomic_DNA"/>
</dbReference>
<accession>A0A7W9MV21</accession>
<dbReference type="InterPro" id="IPR027417">
    <property type="entry name" value="P-loop_NTPase"/>
</dbReference>
<comment type="caution">
    <text evidence="2">The sequence shown here is derived from an EMBL/GenBank/DDBJ whole genome shotgun (WGS) entry which is preliminary data.</text>
</comment>
<proteinExistence type="predicted"/>
<keyword evidence="3" id="KW-1185">Reference proteome</keyword>
<dbReference type="AlphaFoldDB" id="A0A7W9MV21"/>
<organism evidence="2 3">
    <name type="scientific">Kribbella italica</name>
    <dbReference type="NCBI Taxonomy" id="1540520"/>
    <lineage>
        <taxon>Bacteria</taxon>
        <taxon>Bacillati</taxon>
        <taxon>Actinomycetota</taxon>
        <taxon>Actinomycetes</taxon>
        <taxon>Propionibacteriales</taxon>
        <taxon>Kribbellaceae</taxon>
        <taxon>Kribbella</taxon>
    </lineage>
</organism>
<feature type="compositionally biased region" description="Basic and acidic residues" evidence="1">
    <location>
        <begin position="19"/>
        <end position="34"/>
    </location>
</feature>
<evidence type="ECO:0000313" key="2">
    <source>
        <dbReference type="EMBL" id="MBB5837466.1"/>
    </source>
</evidence>
<dbReference type="Proteomes" id="UP000549971">
    <property type="component" value="Unassembled WGS sequence"/>
</dbReference>
<dbReference type="Gene3D" id="3.40.50.300">
    <property type="entry name" value="P-loop containing nucleotide triphosphate hydrolases"/>
    <property type="match status" value="1"/>
</dbReference>
<gene>
    <name evidence="2" type="ORF">HDA39_004200</name>
</gene>
<feature type="region of interest" description="Disordered" evidence="1">
    <location>
        <begin position="1"/>
        <end position="39"/>
    </location>
</feature>
<evidence type="ECO:0000256" key="1">
    <source>
        <dbReference type="SAM" id="MobiDB-lite"/>
    </source>
</evidence>
<protein>
    <recommendedName>
        <fullName evidence="4">Cell division protein FtsK</fullName>
    </recommendedName>
</protein>
<feature type="region of interest" description="Disordered" evidence="1">
    <location>
        <begin position="707"/>
        <end position="744"/>
    </location>
</feature>
<dbReference type="RefSeq" id="WP_184797512.1">
    <property type="nucleotide sequence ID" value="NZ_JACHMY010000001.1"/>
</dbReference>
<name>A0A7W9MV21_9ACTN</name>
<feature type="compositionally biased region" description="Basic and acidic residues" evidence="1">
    <location>
        <begin position="712"/>
        <end position="744"/>
    </location>
</feature>
<sequence>MTELPNENPTDDVAAPIDLDARRARRDDQAHTEPTETAGTVVPLSVGEVERMGTAYEIALDEDRTDDDPATGKVLVPVDVPGLAVPVQEGSRQPIIPVHLLPGNLRGTIRRALGRSGHVALFHTVRSPWYGLKLAWFAGRGFTRLVRTQIRWWWVPGAETLHQKAADEKAFKEWSQIHRQVKATRAWRGGVLAAQNVGLGISVPVALSMAPTAALAAAGATAVAALAHYGRPAGQTLVGTAVVAPRFRKLNSDIVLRAYYAAGLGNPDKTDKQVNFGSTMSRDRSDTGSEVVIDLPWGLGWSDVLKARERIASGLDVHERQVFLSPDDSSSRRHKLFVADVDPLGIPAGRTDMLDGKRRSVWNPVRFGLDERNNVVWLSLPWFSVLVGAQPRKGKTFSARLIALHAALDPHVKLIIADGKNSPDWLGFRKVAHRIIFGEVPNVNDSDPIGHLLAALDEILDHIVKVNDLLTTLPVEVCPNGTLTEELARDPRYPELRVWVLVMEEFQKYFETEDQEVNKQVARKLSTIQAVGPSAGVWLLSSSQKPSGVGAGADVQRLFNRFRDNHTIRFALKCGNRDVSMAVLGGDAYQEGYDASSLPVGDKFKGVGYLYGATDATPTVRTFLADASDADKILTAARKQREALNLLTGEAAGEEIERSSRDVLADILTVLGADTAAHWEAIAGRLAEQMPEQYDGTTPDAISAQARALKVPSRDVKRDGVNRKGARADDIRAAIERRTNPAGT</sequence>
<evidence type="ECO:0008006" key="4">
    <source>
        <dbReference type="Google" id="ProtNLM"/>
    </source>
</evidence>
<reference evidence="2 3" key="1">
    <citation type="submission" date="2020-08" db="EMBL/GenBank/DDBJ databases">
        <title>Sequencing the genomes of 1000 actinobacteria strains.</title>
        <authorList>
            <person name="Klenk H.-P."/>
        </authorList>
    </citation>
    <scope>NUCLEOTIDE SEQUENCE [LARGE SCALE GENOMIC DNA]</scope>
    <source>
        <strain evidence="2 3">DSM 28967</strain>
    </source>
</reference>